<dbReference type="InterPro" id="IPR025634">
    <property type="entry name" value="DUF4292"/>
</dbReference>
<dbReference type="Gene3D" id="2.50.20.10">
    <property type="entry name" value="Lipoprotein localisation LolA/LolB/LppX"/>
    <property type="match status" value="1"/>
</dbReference>
<dbReference type="RefSeq" id="WP_022390083.1">
    <property type="nucleotide sequence ID" value="NZ_CAUAJF010000014.1"/>
</dbReference>
<name>A0A316R356_9BACT</name>
<proteinExistence type="predicted"/>
<accession>A0A316R356</accession>
<protein>
    <submittedName>
        <fullName evidence="1">DUF4292 domain-containing protein</fullName>
    </submittedName>
</protein>
<gene>
    <name evidence="1" type="ORF">DDY73_03640</name>
</gene>
<dbReference type="EMBL" id="DNWC01000051">
    <property type="protein sequence ID" value="HBJ08074.1"/>
    <property type="molecule type" value="Genomic_DNA"/>
</dbReference>
<organism evidence="1 2">
    <name type="scientific">Coprobacter fastidiosus</name>
    <dbReference type="NCBI Taxonomy" id="1099853"/>
    <lineage>
        <taxon>Bacteria</taxon>
        <taxon>Pseudomonadati</taxon>
        <taxon>Bacteroidota</taxon>
        <taxon>Bacteroidia</taxon>
        <taxon>Bacteroidales</taxon>
        <taxon>Barnesiellaceae</taxon>
        <taxon>Coprobacter</taxon>
    </lineage>
</organism>
<sequence>MRRFIWAVSIAFGVLFVGCKTSHIGEKMKISGEQSESEKRVFSDCLKNSPDYTSYSAKTSFVITTSAGNLKSKATVRIIKDKILQISVQPFLGIEMFRVRLTNDSVWILDKMGKRYVAESIAAYKSKLPVDLSLSTIQALFLGRPFLPGKDRLDISDYRNFSWMKEKSDWSFSIKDLSRFSCLFELDELARLRETRALDISGQMQITWSYSKFTNQGEFWFPSEMEVRTSGIGNKNLTLKMENISPEWNKTFNVDFSVSSQYRKVSIRDLLNMFLK</sequence>
<comment type="caution">
    <text evidence="1">The sequence shown here is derived from an EMBL/GenBank/DDBJ whole genome shotgun (WGS) entry which is preliminary data.</text>
</comment>
<dbReference type="Pfam" id="PF14125">
    <property type="entry name" value="DUF4292"/>
    <property type="match status" value="1"/>
</dbReference>
<reference evidence="1 2" key="1">
    <citation type="journal article" date="2018" name="Nat. Biotechnol.">
        <title>A standardized bacterial taxonomy based on genome phylogeny substantially revises the tree of life.</title>
        <authorList>
            <person name="Parks D.H."/>
            <person name="Chuvochina M."/>
            <person name="Waite D.W."/>
            <person name="Rinke C."/>
            <person name="Skarshewski A."/>
            <person name="Chaumeil P.A."/>
            <person name="Hugenholtz P."/>
        </authorList>
    </citation>
    <scope>NUCLEOTIDE SEQUENCE [LARGE SCALE GENOMIC DNA]</scope>
    <source>
        <strain evidence="1">UBA11482</strain>
    </source>
</reference>
<evidence type="ECO:0000313" key="2">
    <source>
        <dbReference type="Proteomes" id="UP000262954"/>
    </source>
</evidence>
<evidence type="ECO:0000313" key="1">
    <source>
        <dbReference type="EMBL" id="HBJ08074.1"/>
    </source>
</evidence>
<dbReference type="Proteomes" id="UP000262954">
    <property type="component" value="Unassembled WGS sequence"/>
</dbReference>
<dbReference type="AlphaFoldDB" id="A0A316R356"/>
<dbReference type="PROSITE" id="PS51257">
    <property type="entry name" value="PROKAR_LIPOPROTEIN"/>
    <property type="match status" value="1"/>
</dbReference>